<dbReference type="OrthoDB" id="182870at2"/>
<sequence>MMRSLMAGVLLAAGALVPSVPATAAVPALVADTPVSRNGQLRVCGLKLCNQNNQPVQLRGMSTHGIQWYSSCIKTASLDALAYDWKADILRISMYIAKDDGGYEADPRKFTDMVHSYIEEATKRGMYALVDWHQLDPGDPNLYTAKAKTFFAEIAERHKNKNNIIYDIANEPNGVSWAQVKSYAEQVIPTIRARDSDSVIFVGTNAWSSLGVSDDRDESDVVNNKINAPNLMYTFHFYAASHKQEYFDALSRASTKIPLFVTEFGTQNYLGEGANDFTWSKKYLDFLKSKQIGWINWNFSDDWRSGAVFKEGTCSGSSFTGTSKLKEAGIWIRERVINRSL</sequence>
<comment type="similarity">
    <text evidence="5">Belongs to the glycosyl hydrolase 5 (cellulase A) family.</text>
</comment>
<dbReference type="PROSITE" id="PS00659">
    <property type="entry name" value="GLYCOSYL_HYDROL_F5"/>
    <property type="match status" value="1"/>
</dbReference>
<dbReference type="GO" id="GO:0000272">
    <property type="term" value="P:polysaccharide catabolic process"/>
    <property type="evidence" value="ECO:0007669"/>
    <property type="project" value="InterPro"/>
</dbReference>
<dbReference type="GO" id="GO:0008810">
    <property type="term" value="F:cellulase activity"/>
    <property type="evidence" value="ECO:0007669"/>
    <property type="project" value="UniProtKB-EC"/>
</dbReference>
<protein>
    <recommendedName>
        <fullName evidence="2">cellulase</fullName>
        <ecNumber evidence="2">3.2.1.4</ecNumber>
    </recommendedName>
</protein>
<dbReference type="Pfam" id="PF00150">
    <property type="entry name" value="Cellulase"/>
    <property type="match status" value="1"/>
</dbReference>
<reference evidence="8 9" key="1">
    <citation type="submission" date="2019-03" db="EMBL/GenBank/DDBJ databases">
        <title>Draft genome sequences of novel Actinobacteria.</title>
        <authorList>
            <person name="Sahin N."/>
            <person name="Ay H."/>
            <person name="Saygin H."/>
        </authorList>
    </citation>
    <scope>NUCLEOTIDE SEQUENCE [LARGE SCALE GENOMIC DNA]</scope>
    <source>
        <strain evidence="8 9">JCM 30547</strain>
    </source>
</reference>
<evidence type="ECO:0000256" key="6">
    <source>
        <dbReference type="SAM" id="SignalP"/>
    </source>
</evidence>
<keyword evidence="9" id="KW-1185">Reference proteome</keyword>
<comment type="caution">
    <text evidence="8">The sequence shown here is derived from an EMBL/GenBank/DDBJ whole genome shotgun (WGS) entry which is preliminary data.</text>
</comment>
<dbReference type="PANTHER" id="PTHR34142:SF1">
    <property type="entry name" value="GLYCOSIDE HYDROLASE FAMILY 5 DOMAIN-CONTAINING PROTEIN"/>
    <property type="match status" value="1"/>
</dbReference>
<gene>
    <name evidence="8" type="ORF">E1261_17070</name>
</gene>
<accession>A0A4R4Q1N7</accession>
<dbReference type="Proteomes" id="UP000295075">
    <property type="component" value="Unassembled WGS sequence"/>
</dbReference>
<dbReference type="RefSeq" id="WP_132407807.1">
    <property type="nucleotide sequence ID" value="NZ_SMKA01000068.1"/>
</dbReference>
<evidence type="ECO:0000259" key="7">
    <source>
        <dbReference type="Pfam" id="PF00150"/>
    </source>
</evidence>
<evidence type="ECO:0000256" key="5">
    <source>
        <dbReference type="RuleBase" id="RU361153"/>
    </source>
</evidence>
<name>A0A4R4Q1N7_9ACTN</name>
<comment type="catalytic activity">
    <reaction evidence="1">
        <text>Endohydrolysis of (1-&gt;4)-beta-D-glucosidic linkages in cellulose, lichenin and cereal beta-D-glucans.</text>
        <dbReference type="EC" id="3.2.1.4"/>
    </reaction>
</comment>
<evidence type="ECO:0000313" key="9">
    <source>
        <dbReference type="Proteomes" id="UP000295075"/>
    </source>
</evidence>
<evidence type="ECO:0000313" key="8">
    <source>
        <dbReference type="EMBL" id="TDC28911.1"/>
    </source>
</evidence>
<dbReference type="EMBL" id="SMKA01000068">
    <property type="protein sequence ID" value="TDC28911.1"/>
    <property type="molecule type" value="Genomic_DNA"/>
</dbReference>
<evidence type="ECO:0000256" key="4">
    <source>
        <dbReference type="ARBA" id="ARBA00023295"/>
    </source>
</evidence>
<organism evidence="8 9">
    <name type="scientific">Kribbella albertanoniae</name>
    <dbReference type="NCBI Taxonomy" id="1266829"/>
    <lineage>
        <taxon>Bacteria</taxon>
        <taxon>Bacillati</taxon>
        <taxon>Actinomycetota</taxon>
        <taxon>Actinomycetes</taxon>
        <taxon>Propionibacteriales</taxon>
        <taxon>Kribbellaceae</taxon>
        <taxon>Kribbella</taxon>
    </lineage>
</organism>
<keyword evidence="6" id="KW-0732">Signal</keyword>
<keyword evidence="4 5" id="KW-0326">Glycosidase</keyword>
<dbReference type="InterPro" id="IPR001547">
    <property type="entry name" value="Glyco_hydro_5"/>
</dbReference>
<evidence type="ECO:0000256" key="3">
    <source>
        <dbReference type="ARBA" id="ARBA00022801"/>
    </source>
</evidence>
<dbReference type="InterPro" id="IPR017853">
    <property type="entry name" value="GH"/>
</dbReference>
<keyword evidence="3 5" id="KW-0378">Hydrolase</keyword>
<dbReference type="SUPFAM" id="SSF51445">
    <property type="entry name" value="(Trans)glycosidases"/>
    <property type="match status" value="1"/>
</dbReference>
<dbReference type="InterPro" id="IPR018087">
    <property type="entry name" value="Glyco_hydro_5_CS"/>
</dbReference>
<feature type="signal peptide" evidence="6">
    <location>
        <begin position="1"/>
        <end position="24"/>
    </location>
</feature>
<feature type="chain" id="PRO_5020803998" description="cellulase" evidence="6">
    <location>
        <begin position="25"/>
        <end position="341"/>
    </location>
</feature>
<proteinExistence type="inferred from homology"/>
<feature type="domain" description="Glycoside hydrolase family 5" evidence="7">
    <location>
        <begin position="49"/>
        <end position="301"/>
    </location>
</feature>
<dbReference type="Gene3D" id="3.20.20.80">
    <property type="entry name" value="Glycosidases"/>
    <property type="match status" value="1"/>
</dbReference>
<evidence type="ECO:0000256" key="2">
    <source>
        <dbReference type="ARBA" id="ARBA00012601"/>
    </source>
</evidence>
<dbReference type="PANTHER" id="PTHR34142">
    <property type="entry name" value="ENDO-BETA-1,4-GLUCANASE A"/>
    <property type="match status" value="1"/>
</dbReference>
<dbReference type="AlphaFoldDB" id="A0A4R4Q1N7"/>
<dbReference type="EC" id="3.2.1.4" evidence="2"/>
<evidence type="ECO:0000256" key="1">
    <source>
        <dbReference type="ARBA" id="ARBA00000966"/>
    </source>
</evidence>